<evidence type="ECO:0000313" key="3">
    <source>
        <dbReference type="Proteomes" id="UP000006727"/>
    </source>
</evidence>
<dbReference type="AlphaFoldDB" id="A0A2K1JEI1"/>
<dbReference type="InParanoid" id="A0A2K1JEI1"/>
<evidence type="ECO:0000313" key="1">
    <source>
        <dbReference type="EMBL" id="PNR39898.1"/>
    </source>
</evidence>
<dbReference type="Proteomes" id="UP000006727">
    <property type="component" value="Chromosome 15"/>
</dbReference>
<name>A0A2K1JEI1_PHYPA</name>
<dbReference type="Gramene" id="Pp3c15_23970V3.1">
    <property type="protein sequence ID" value="PAC:32928978.CDS.1"/>
    <property type="gene ID" value="Pp3c15_23970"/>
</dbReference>
<organism evidence="1">
    <name type="scientific">Physcomitrium patens</name>
    <name type="common">Spreading-leaved earth moss</name>
    <name type="synonym">Physcomitrella patens</name>
    <dbReference type="NCBI Taxonomy" id="3218"/>
    <lineage>
        <taxon>Eukaryota</taxon>
        <taxon>Viridiplantae</taxon>
        <taxon>Streptophyta</taxon>
        <taxon>Embryophyta</taxon>
        <taxon>Bryophyta</taxon>
        <taxon>Bryophytina</taxon>
        <taxon>Bryopsida</taxon>
        <taxon>Funariidae</taxon>
        <taxon>Funariales</taxon>
        <taxon>Funariaceae</taxon>
        <taxon>Physcomitrium</taxon>
    </lineage>
</organism>
<dbReference type="Gramene" id="Pp3c15_23970V3.2">
    <property type="protein sequence ID" value="PAC:32928979.CDS.1"/>
    <property type="gene ID" value="Pp3c15_23970"/>
</dbReference>
<protein>
    <submittedName>
        <fullName evidence="1 2">Uncharacterized protein</fullName>
    </submittedName>
</protein>
<dbReference type="EnsemblPlants" id="Pp3c15_23970V3.2">
    <property type="protein sequence ID" value="PAC:32928979.CDS.1"/>
    <property type="gene ID" value="Pp3c15_23970"/>
</dbReference>
<reference evidence="1 3" key="2">
    <citation type="journal article" date="2018" name="Plant J.">
        <title>The Physcomitrella patens chromosome-scale assembly reveals moss genome structure and evolution.</title>
        <authorList>
            <person name="Lang D."/>
            <person name="Ullrich K.K."/>
            <person name="Murat F."/>
            <person name="Fuchs J."/>
            <person name="Jenkins J."/>
            <person name="Haas F.B."/>
            <person name="Piednoel M."/>
            <person name="Gundlach H."/>
            <person name="Van Bel M."/>
            <person name="Meyberg R."/>
            <person name="Vives C."/>
            <person name="Morata J."/>
            <person name="Symeonidi A."/>
            <person name="Hiss M."/>
            <person name="Muchero W."/>
            <person name="Kamisugi Y."/>
            <person name="Saleh O."/>
            <person name="Blanc G."/>
            <person name="Decker E.L."/>
            <person name="van Gessel N."/>
            <person name="Grimwood J."/>
            <person name="Hayes R.D."/>
            <person name="Graham S.W."/>
            <person name="Gunter L.E."/>
            <person name="McDaniel S.F."/>
            <person name="Hoernstein S.N.W."/>
            <person name="Larsson A."/>
            <person name="Li F.W."/>
            <person name="Perroud P.F."/>
            <person name="Phillips J."/>
            <person name="Ranjan P."/>
            <person name="Rokshar D.S."/>
            <person name="Rothfels C.J."/>
            <person name="Schneider L."/>
            <person name="Shu S."/>
            <person name="Stevenson D.W."/>
            <person name="Thummler F."/>
            <person name="Tillich M."/>
            <person name="Villarreal Aguilar J.C."/>
            <person name="Widiez T."/>
            <person name="Wong G.K."/>
            <person name="Wymore A."/>
            <person name="Zhang Y."/>
            <person name="Zimmer A.D."/>
            <person name="Quatrano R.S."/>
            <person name="Mayer K.F.X."/>
            <person name="Goodstein D."/>
            <person name="Casacuberta J.M."/>
            <person name="Vandepoele K."/>
            <person name="Reski R."/>
            <person name="Cuming A.C."/>
            <person name="Tuskan G.A."/>
            <person name="Maumus F."/>
            <person name="Salse J."/>
            <person name="Schmutz J."/>
            <person name="Rensing S.A."/>
        </authorList>
    </citation>
    <scope>NUCLEOTIDE SEQUENCE [LARGE SCALE GENOMIC DNA]</scope>
    <source>
        <strain evidence="2 3">cv. Gransden 2004</strain>
    </source>
</reference>
<accession>A0A2K1JEI1</accession>
<reference evidence="2" key="3">
    <citation type="submission" date="2020-12" db="UniProtKB">
        <authorList>
            <consortium name="EnsemblPlants"/>
        </authorList>
    </citation>
    <scope>IDENTIFICATION</scope>
</reference>
<reference evidence="1 3" key="1">
    <citation type="journal article" date="2008" name="Science">
        <title>The Physcomitrella genome reveals evolutionary insights into the conquest of land by plants.</title>
        <authorList>
            <person name="Rensing S."/>
            <person name="Lang D."/>
            <person name="Zimmer A."/>
            <person name="Terry A."/>
            <person name="Salamov A."/>
            <person name="Shapiro H."/>
            <person name="Nishiyama T."/>
            <person name="Perroud P.-F."/>
            <person name="Lindquist E."/>
            <person name="Kamisugi Y."/>
            <person name="Tanahashi T."/>
            <person name="Sakakibara K."/>
            <person name="Fujita T."/>
            <person name="Oishi K."/>
            <person name="Shin-I T."/>
            <person name="Kuroki Y."/>
            <person name="Toyoda A."/>
            <person name="Suzuki Y."/>
            <person name="Hashimoto A."/>
            <person name="Yamaguchi K."/>
            <person name="Sugano A."/>
            <person name="Kohara Y."/>
            <person name="Fujiyama A."/>
            <person name="Anterola A."/>
            <person name="Aoki S."/>
            <person name="Ashton N."/>
            <person name="Barbazuk W.B."/>
            <person name="Barker E."/>
            <person name="Bennetzen J."/>
            <person name="Bezanilla M."/>
            <person name="Blankenship R."/>
            <person name="Cho S.H."/>
            <person name="Dutcher S."/>
            <person name="Estelle M."/>
            <person name="Fawcett J.A."/>
            <person name="Gundlach H."/>
            <person name="Hanada K."/>
            <person name="Heyl A."/>
            <person name="Hicks K.A."/>
            <person name="Hugh J."/>
            <person name="Lohr M."/>
            <person name="Mayer K."/>
            <person name="Melkozernov A."/>
            <person name="Murata T."/>
            <person name="Nelson D."/>
            <person name="Pils B."/>
            <person name="Prigge M."/>
            <person name="Reiss B."/>
            <person name="Renner T."/>
            <person name="Rombauts S."/>
            <person name="Rushton P."/>
            <person name="Sanderfoot A."/>
            <person name="Schween G."/>
            <person name="Shiu S.-H."/>
            <person name="Stueber K."/>
            <person name="Theodoulou F.L."/>
            <person name="Tu H."/>
            <person name="Van de Peer Y."/>
            <person name="Verrier P.J."/>
            <person name="Waters E."/>
            <person name="Wood A."/>
            <person name="Yang L."/>
            <person name="Cove D."/>
            <person name="Cuming A."/>
            <person name="Hasebe M."/>
            <person name="Lucas S."/>
            <person name="Mishler D.B."/>
            <person name="Reski R."/>
            <person name="Grigoriev I."/>
            <person name="Quatrano R.S."/>
            <person name="Boore J.L."/>
        </authorList>
    </citation>
    <scope>NUCLEOTIDE SEQUENCE [LARGE SCALE GENOMIC DNA]</scope>
    <source>
        <strain evidence="2 3">cv. Gransden 2004</strain>
    </source>
</reference>
<dbReference type="EMBL" id="ABEU02000015">
    <property type="protein sequence ID" value="PNR39898.1"/>
    <property type="molecule type" value="Genomic_DNA"/>
</dbReference>
<dbReference type="EnsemblPlants" id="Pp3c15_23970V3.1">
    <property type="protein sequence ID" value="PAC:32928978.CDS.1"/>
    <property type="gene ID" value="Pp3c15_23970"/>
</dbReference>
<evidence type="ECO:0000313" key="2">
    <source>
        <dbReference type="EnsemblPlants" id="PAC:32928978.CDS.1"/>
    </source>
</evidence>
<keyword evidence="3" id="KW-1185">Reference proteome</keyword>
<gene>
    <name evidence="1" type="ORF">PHYPA_020178</name>
</gene>
<proteinExistence type="predicted"/>
<sequence length="69" mass="7987">MSLLPTAFSHPHIIISSSSLKSFDRNSSFDLTLWLIIHEFYHPQGGTFECRVVSTKQKKIWLCFVRCNS</sequence>